<dbReference type="BioCyc" id="SESP1179773:BN6_RS24705-MONOMER"/>
<feature type="chain" id="PRO_5039667358" evidence="1">
    <location>
        <begin position="21"/>
        <end position="643"/>
    </location>
</feature>
<protein>
    <submittedName>
        <fullName evidence="2">Putative secreted protein</fullName>
    </submittedName>
</protein>
<keyword evidence="1" id="KW-0732">Signal</keyword>
<proteinExistence type="predicted"/>
<evidence type="ECO:0000313" key="2">
    <source>
        <dbReference type="EMBL" id="CCH32372.1"/>
    </source>
</evidence>
<dbReference type="STRING" id="1179773.BN6_51060"/>
<organism evidence="2 3">
    <name type="scientific">Saccharothrix espanaensis (strain ATCC 51144 / DSM 44229 / JCM 9112 / NBRC 15066 / NRRL 15764)</name>
    <dbReference type="NCBI Taxonomy" id="1179773"/>
    <lineage>
        <taxon>Bacteria</taxon>
        <taxon>Bacillati</taxon>
        <taxon>Actinomycetota</taxon>
        <taxon>Actinomycetes</taxon>
        <taxon>Pseudonocardiales</taxon>
        <taxon>Pseudonocardiaceae</taxon>
        <taxon>Saccharothrix</taxon>
    </lineage>
</organism>
<name>K0K442_SACES</name>
<dbReference type="eggNOG" id="ENOG5033XPC">
    <property type="taxonomic scope" value="Bacteria"/>
</dbReference>
<dbReference type="AlphaFoldDB" id="K0K442"/>
<dbReference type="OrthoDB" id="7054234at2"/>
<dbReference type="PATRIC" id="fig|1179773.3.peg.5131"/>
<dbReference type="Proteomes" id="UP000006281">
    <property type="component" value="Chromosome"/>
</dbReference>
<feature type="signal peptide" evidence="1">
    <location>
        <begin position="1"/>
        <end position="20"/>
    </location>
</feature>
<reference evidence="2 3" key="1">
    <citation type="journal article" date="2012" name="BMC Genomics">
        <title>Complete genome sequence of Saccharothrix espanaensis DSM 44229T and comparison to the other completely sequenced Pseudonocardiaceae.</title>
        <authorList>
            <person name="Strobel T."/>
            <person name="Al-Dilaimi A."/>
            <person name="Blom J."/>
            <person name="Gessner A."/>
            <person name="Kalinowski J."/>
            <person name="Luzhetska M."/>
            <person name="Puhler A."/>
            <person name="Szczepanowski R."/>
            <person name="Bechthold A."/>
            <person name="Ruckert C."/>
        </authorList>
    </citation>
    <scope>NUCLEOTIDE SEQUENCE [LARGE SCALE GENOMIC DNA]</scope>
    <source>
        <strain evidence="3">ATCC 51144 / DSM 44229 / JCM 9112 / NBRC 15066 / NRRL 15764</strain>
    </source>
</reference>
<accession>K0K442</accession>
<dbReference type="RefSeq" id="WP_015102484.1">
    <property type="nucleotide sequence ID" value="NC_019673.1"/>
</dbReference>
<dbReference type="EMBL" id="HE804045">
    <property type="protein sequence ID" value="CCH32372.1"/>
    <property type="molecule type" value="Genomic_DNA"/>
</dbReference>
<keyword evidence="3" id="KW-1185">Reference proteome</keyword>
<evidence type="ECO:0000256" key="1">
    <source>
        <dbReference type="SAM" id="SignalP"/>
    </source>
</evidence>
<dbReference type="HOGENOM" id="CLU_425710_0_0_11"/>
<sequence length="643" mass="65894">MHRRSTVRAQALLLPVVVIAALLPAGGSAATVAEITVEPGETRLVPRTVRLDSLSVAPGGTVAPPAGRSLTLTVDGVETGSVLAAAEGTVTTIAPGAYRGDVRLSVADANLVAHRGDVFPLRQGLYVDATGLVPAKSALASVEGGRVEGRRASDVRISSTGEAFAGVFAKDGAYTLDKPRIAFAGNGRSDFVGDGAGIVATGPGTRLVVDGADISTTGVVRSGVIAADGSDVVVKNSRIRTGDGVLPADYRSTVDLDHMRDAPWMLGISGNNRATNLLGTGTRAAYLNSSLSSQGWGVLSTERGRNCRLTVVNSTVANTGPDGYGSYATDDVAERFLGTRFAVGTYATIIRGGAIHYGDSTPEAVARLNAELGLGLTAPELAALPTRNTVVESRRFGVMWHGAGSVEITGGTVFDTGEATFLNKGQQAAIAVDGSRGARLNPANGVVLQLMDDDDPGPVEEDGRLLNTGVYREPAGDPVKLAGFDVTEVHSTDATATFSDIALKGHFYNAIRGGAVPGEGKNLVLAFDNSDIDGVLSASAARHAVSTITATEYRQLGTITNTVGPVVNNGVIVQLRNGSRWVVAGTSHLSELAIDADAAVTAHPGHTVTMTVDGVPTAIASGRTYTGSITLAVHQAAAPPHSG</sequence>
<gene>
    <name evidence="2" type="ordered locus">BN6_51060</name>
</gene>
<dbReference type="KEGG" id="sesp:BN6_51060"/>
<evidence type="ECO:0000313" key="3">
    <source>
        <dbReference type="Proteomes" id="UP000006281"/>
    </source>
</evidence>